<dbReference type="InterPro" id="IPR050595">
    <property type="entry name" value="Bact_response_regulator"/>
</dbReference>
<evidence type="ECO:0000313" key="8">
    <source>
        <dbReference type="EMBL" id="MBD3325336.1"/>
    </source>
</evidence>
<protein>
    <submittedName>
        <fullName evidence="8">PAS domain S-box protein</fullName>
    </submittedName>
</protein>
<dbReference type="InterPro" id="IPR035965">
    <property type="entry name" value="PAS-like_dom_sf"/>
</dbReference>
<dbReference type="InterPro" id="IPR000014">
    <property type="entry name" value="PAS"/>
</dbReference>
<evidence type="ECO:0000256" key="2">
    <source>
        <dbReference type="ARBA" id="ARBA00022679"/>
    </source>
</evidence>
<dbReference type="SUPFAM" id="SSF55785">
    <property type="entry name" value="PYP-like sensor domain (PAS domain)"/>
    <property type="match status" value="2"/>
</dbReference>
<keyword evidence="2" id="KW-0808">Transferase</keyword>
<feature type="coiled-coil region" evidence="5">
    <location>
        <begin position="139"/>
        <end position="170"/>
    </location>
</feature>
<organism evidence="8 9">
    <name type="scientific">candidate division KSB3 bacterium</name>
    <dbReference type="NCBI Taxonomy" id="2044937"/>
    <lineage>
        <taxon>Bacteria</taxon>
        <taxon>candidate division KSB3</taxon>
    </lineage>
</organism>
<reference evidence="8" key="1">
    <citation type="submission" date="2019-11" db="EMBL/GenBank/DDBJ databases">
        <title>Microbial mats filling the niche in hypersaline microbial mats.</title>
        <authorList>
            <person name="Wong H.L."/>
            <person name="Macleod F.I."/>
            <person name="White R.A. III"/>
            <person name="Burns B.P."/>
        </authorList>
    </citation>
    <scope>NUCLEOTIDE SEQUENCE</scope>
    <source>
        <strain evidence="8">Rbin_158</strain>
    </source>
</reference>
<feature type="domain" description="PAS" evidence="7">
    <location>
        <begin position="470"/>
        <end position="540"/>
    </location>
</feature>
<dbReference type="CDD" id="cd00130">
    <property type="entry name" value="PAS"/>
    <property type="match status" value="2"/>
</dbReference>
<dbReference type="InterPro" id="IPR001789">
    <property type="entry name" value="Sig_transdc_resp-reg_receiver"/>
</dbReference>
<evidence type="ECO:0000259" key="6">
    <source>
        <dbReference type="PROSITE" id="PS50110"/>
    </source>
</evidence>
<feature type="modified residue" description="4-aspartylphosphate" evidence="4">
    <location>
        <position position="69"/>
    </location>
</feature>
<dbReference type="Pfam" id="PF13185">
    <property type="entry name" value="GAF_2"/>
    <property type="match status" value="1"/>
</dbReference>
<evidence type="ECO:0000256" key="5">
    <source>
        <dbReference type="SAM" id="Coils"/>
    </source>
</evidence>
<dbReference type="AlphaFoldDB" id="A0A9D5Q6X3"/>
<feature type="domain" description="Response regulatory" evidence="6">
    <location>
        <begin position="20"/>
        <end position="137"/>
    </location>
</feature>
<evidence type="ECO:0000313" key="9">
    <source>
        <dbReference type="Proteomes" id="UP000649604"/>
    </source>
</evidence>
<dbReference type="Pfam" id="PF00072">
    <property type="entry name" value="Response_reg"/>
    <property type="match status" value="1"/>
</dbReference>
<dbReference type="Gene3D" id="3.30.450.40">
    <property type="match status" value="1"/>
</dbReference>
<evidence type="ECO:0000256" key="3">
    <source>
        <dbReference type="ARBA" id="ARBA00022777"/>
    </source>
</evidence>
<dbReference type="SMART" id="SM00448">
    <property type="entry name" value="REC"/>
    <property type="match status" value="1"/>
</dbReference>
<name>A0A9D5Q6X3_9BACT</name>
<dbReference type="InterPro" id="IPR013767">
    <property type="entry name" value="PAS_fold"/>
</dbReference>
<dbReference type="PANTHER" id="PTHR44591:SF23">
    <property type="entry name" value="CHEY SUBFAMILY"/>
    <property type="match status" value="1"/>
</dbReference>
<dbReference type="SMART" id="SM00065">
    <property type="entry name" value="GAF"/>
    <property type="match status" value="1"/>
</dbReference>
<keyword evidence="1 4" id="KW-0597">Phosphoprotein</keyword>
<dbReference type="Gene3D" id="3.30.450.20">
    <property type="entry name" value="PAS domain"/>
    <property type="match status" value="2"/>
</dbReference>
<dbReference type="SUPFAM" id="SSF52172">
    <property type="entry name" value="CheY-like"/>
    <property type="match status" value="1"/>
</dbReference>
<evidence type="ECO:0000256" key="4">
    <source>
        <dbReference type="PROSITE-ProRule" id="PRU00169"/>
    </source>
</evidence>
<evidence type="ECO:0000256" key="1">
    <source>
        <dbReference type="ARBA" id="ARBA00022553"/>
    </source>
</evidence>
<keyword evidence="3" id="KW-0418">Kinase</keyword>
<dbReference type="PROSITE" id="PS50110">
    <property type="entry name" value="RESPONSE_REGULATORY"/>
    <property type="match status" value="1"/>
</dbReference>
<dbReference type="InterPro" id="IPR011006">
    <property type="entry name" value="CheY-like_superfamily"/>
</dbReference>
<feature type="non-terminal residue" evidence="8">
    <location>
        <position position="586"/>
    </location>
</feature>
<proteinExistence type="predicted"/>
<dbReference type="InterPro" id="IPR029016">
    <property type="entry name" value="GAF-like_dom_sf"/>
</dbReference>
<sequence>MRHPTTQKQGEGTPMDTQKSILIIDDEPQLLQGFVRVLQRAGYAVQGTPTGAEGMRLAQMLAPDLILLDVVLQDTPGLEVCRQLRALPELHATSILLFSGVKTSSEEQAQGLETGADGYILKPVSNRELLARVEAMFRIKDAEMKLSKALEDLQQQHETLLATQHQLKTSQQKYASLYHLAPIGYCTLNEHGVILEANSTLADQLGVSRKQLINRYLTDFIAEAERQTFLAYLTHVFTTSRHQTCDVRLQRHNSPHMIAHLESLVINEHPDQPPHCRTAVTDITTHKRTEVKLRETLKETQKQQAEMTALLRASRAVLEYHSFQDAAQCIFNVCKDLIGATSGYVALLSEDGAENEVLFLDAGGLPCTVDPELPMPIRGLRSEAYYSRSAVYDNDFAHSQWMQFMPDGHVHLENVLFAPLIIHETPVGLLGIANKPGGFTDRDASIAAAFGELAAIALYNSQTLESLERSEERFRSVAQTAGDAIVNVDQHGTITFWNVSAQRIFGYAMEEIIGKPVTVIIPRRFHDRYKQELRHVISTNASGVIGAPIELTSVKKSGVEFPVELSVARWNVGEEKMLTYVIRDIT</sequence>
<dbReference type="GO" id="GO:0000160">
    <property type="term" value="P:phosphorelay signal transduction system"/>
    <property type="evidence" value="ECO:0007669"/>
    <property type="project" value="InterPro"/>
</dbReference>
<dbReference type="GO" id="GO:0006355">
    <property type="term" value="P:regulation of DNA-templated transcription"/>
    <property type="evidence" value="ECO:0007669"/>
    <property type="project" value="InterPro"/>
</dbReference>
<dbReference type="Pfam" id="PF13426">
    <property type="entry name" value="PAS_9"/>
    <property type="match status" value="1"/>
</dbReference>
<feature type="domain" description="PAS" evidence="7">
    <location>
        <begin position="170"/>
        <end position="240"/>
    </location>
</feature>
<dbReference type="InterPro" id="IPR003018">
    <property type="entry name" value="GAF"/>
</dbReference>
<dbReference type="NCBIfam" id="TIGR00229">
    <property type="entry name" value="sensory_box"/>
    <property type="match status" value="2"/>
</dbReference>
<dbReference type="PANTHER" id="PTHR44591">
    <property type="entry name" value="STRESS RESPONSE REGULATOR PROTEIN 1"/>
    <property type="match status" value="1"/>
</dbReference>
<dbReference type="PROSITE" id="PS50112">
    <property type="entry name" value="PAS"/>
    <property type="match status" value="2"/>
</dbReference>
<keyword evidence="5" id="KW-0175">Coiled coil</keyword>
<dbReference type="Gene3D" id="3.40.50.2300">
    <property type="match status" value="1"/>
</dbReference>
<evidence type="ECO:0000259" key="7">
    <source>
        <dbReference type="PROSITE" id="PS50112"/>
    </source>
</evidence>
<dbReference type="EMBL" id="WJJP01000395">
    <property type="protein sequence ID" value="MBD3325336.1"/>
    <property type="molecule type" value="Genomic_DNA"/>
</dbReference>
<dbReference type="Proteomes" id="UP000649604">
    <property type="component" value="Unassembled WGS sequence"/>
</dbReference>
<dbReference type="Pfam" id="PF00989">
    <property type="entry name" value="PAS"/>
    <property type="match status" value="1"/>
</dbReference>
<dbReference type="GO" id="GO:0016301">
    <property type="term" value="F:kinase activity"/>
    <property type="evidence" value="ECO:0007669"/>
    <property type="project" value="UniProtKB-KW"/>
</dbReference>
<accession>A0A9D5Q6X3</accession>
<comment type="caution">
    <text evidence="8">The sequence shown here is derived from an EMBL/GenBank/DDBJ whole genome shotgun (WGS) entry which is preliminary data.</text>
</comment>
<gene>
    <name evidence="8" type="ORF">GF339_12170</name>
</gene>
<dbReference type="SUPFAM" id="SSF55781">
    <property type="entry name" value="GAF domain-like"/>
    <property type="match status" value="1"/>
</dbReference>
<dbReference type="SMART" id="SM00091">
    <property type="entry name" value="PAS"/>
    <property type="match status" value="2"/>
</dbReference>